<proteinExistence type="predicted"/>
<reference evidence="3" key="1">
    <citation type="journal article" date="2006" name="Science">
        <title>Ancient noncoding elements conserved in the human genome.</title>
        <authorList>
            <person name="Venkatesh B."/>
            <person name="Kirkness E.F."/>
            <person name="Loh Y.H."/>
            <person name="Halpern A.L."/>
            <person name="Lee A.P."/>
            <person name="Johnson J."/>
            <person name="Dandona N."/>
            <person name="Viswanathan L.D."/>
            <person name="Tay A."/>
            <person name="Venter J.C."/>
            <person name="Strausberg R.L."/>
            <person name="Brenner S."/>
        </authorList>
    </citation>
    <scope>NUCLEOTIDE SEQUENCE [LARGE SCALE GENOMIC DNA]</scope>
</reference>
<accession>A0A4W3K8S4</accession>
<dbReference type="Ensembl" id="ENSCMIT00000041404.1">
    <property type="protein sequence ID" value="ENSCMIP00000040855.1"/>
    <property type="gene ID" value="ENSCMIG00000017016.1"/>
</dbReference>
<protein>
    <submittedName>
        <fullName evidence="2">Uncharacterized protein</fullName>
    </submittedName>
</protein>
<dbReference type="GeneTree" id="ENSGT01150000287406"/>
<evidence type="ECO:0000313" key="2">
    <source>
        <dbReference type="Ensembl" id="ENSCMIP00000040855.1"/>
    </source>
</evidence>
<reference evidence="3" key="3">
    <citation type="journal article" date="2014" name="Nature">
        <title>Elephant shark genome provides unique insights into gnathostome evolution.</title>
        <authorList>
            <consortium name="International Elephant Shark Genome Sequencing Consortium"/>
            <person name="Venkatesh B."/>
            <person name="Lee A.P."/>
            <person name="Ravi V."/>
            <person name="Maurya A.K."/>
            <person name="Lian M.M."/>
            <person name="Swann J.B."/>
            <person name="Ohta Y."/>
            <person name="Flajnik M.F."/>
            <person name="Sutoh Y."/>
            <person name="Kasahara M."/>
            <person name="Hoon S."/>
            <person name="Gangu V."/>
            <person name="Roy S.W."/>
            <person name="Irimia M."/>
            <person name="Korzh V."/>
            <person name="Kondrychyn I."/>
            <person name="Lim Z.W."/>
            <person name="Tay B.H."/>
            <person name="Tohari S."/>
            <person name="Kong K.W."/>
            <person name="Ho S."/>
            <person name="Lorente-Galdos B."/>
            <person name="Quilez J."/>
            <person name="Marques-Bonet T."/>
            <person name="Raney B.J."/>
            <person name="Ingham P.W."/>
            <person name="Tay A."/>
            <person name="Hillier L.W."/>
            <person name="Minx P."/>
            <person name="Boehm T."/>
            <person name="Wilson R.K."/>
            <person name="Brenner S."/>
            <person name="Warren W.C."/>
        </authorList>
    </citation>
    <scope>NUCLEOTIDE SEQUENCE [LARGE SCALE GENOMIC DNA]</scope>
</reference>
<name>A0A4W3K8S4_CALMI</name>
<reference evidence="3" key="2">
    <citation type="journal article" date="2007" name="PLoS Biol.">
        <title>Survey sequencing and comparative analysis of the elephant shark (Callorhinchus milii) genome.</title>
        <authorList>
            <person name="Venkatesh B."/>
            <person name="Kirkness E.F."/>
            <person name="Loh Y.H."/>
            <person name="Halpern A.L."/>
            <person name="Lee A.P."/>
            <person name="Johnson J."/>
            <person name="Dandona N."/>
            <person name="Viswanathan L.D."/>
            <person name="Tay A."/>
            <person name="Venter J.C."/>
            <person name="Strausberg R.L."/>
            <person name="Brenner S."/>
        </authorList>
    </citation>
    <scope>NUCLEOTIDE SEQUENCE [LARGE SCALE GENOMIC DNA]</scope>
</reference>
<dbReference type="InParanoid" id="A0A4W3K8S4"/>
<sequence length="124" mass="13613">WFILPNILVFGLDGDFLRGEVTDVQADFPRVRRDLDLGQAGALLAGQRAERWDGVRSLSDVSRPGAAEGRPVHVHSRHPEMLVKEPAGIVPIPERIPAGRSQETEGDSALRHNNPGISKPRINL</sequence>
<evidence type="ECO:0000256" key="1">
    <source>
        <dbReference type="SAM" id="MobiDB-lite"/>
    </source>
</evidence>
<reference evidence="2" key="5">
    <citation type="submission" date="2025-09" db="UniProtKB">
        <authorList>
            <consortium name="Ensembl"/>
        </authorList>
    </citation>
    <scope>IDENTIFICATION</scope>
</reference>
<dbReference type="Proteomes" id="UP000314986">
    <property type="component" value="Unassembled WGS sequence"/>
</dbReference>
<feature type="region of interest" description="Disordered" evidence="1">
    <location>
        <begin position="59"/>
        <end position="124"/>
    </location>
</feature>
<organism evidence="2 3">
    <name type="scientific">Callorhinchus milii</name>
    <name type="common">Ghost shark</name>
    <dbReference type="NCBI Taxonomy" id="7868"/>
    <lineage>
        <taxon>Eukaryota</taxon>
        <taxon>Metazoa</taxon>
        <taxon>Chordata</taxon>
        <taxon>Craniata</taxon>
        <taxon>Vertebrata</taxon>
        <taxon>Chondrichthyes</taxon>
        <taxon>Holocephali</taxon>
        <taxon>Chimaeriformes</taxon>
        <taxon>Callorhinchidae</taxon>
        <taxon>Callorhinchus</taxon>
    </lineage>
</organism>
<dbReference type="AlphaFoldDB" id="A0A4W3K8S4"/>
<reference evidence="2" key="4">
    <citation type="submission" date="2025-08" db="UniProtKB">
        <authorList>
            <consortium name="Ensembl"/>
        </authorList>
    </citation>
    <scope>IDENTIFICATION</scope>
</reference>
<evidence type="ECO:0000313" key="3">
    <source>
        <dbReference type="Proteomes" id="UP000314986"/>
    </source>
</evidence>
<keyword evidence="3" id="KW-1185">Reference proteome</keyword>